<dbReference type="SUPFAM" id="SSF54913">
    <property type="entry name" value="GlnB-like"/>
    <property type="match status" value="1"/>
</dbReference>
<dbReference type="SMART" id="SM00938">
    <property type="entry name" value="P-II"/>
    <property type="match status" value="1"/>
</dbReference>
<dbReference type="AlphaFoldDB" id="A0A154QE73"/>
<protein>
    <submittedName>
        <fullName evidence="1">Transcriptional regulator</fullName>
    </submittedName>
</protein>
<comment type="caution">
    <text evidence="1">The sequence shown here is derived from an EMBL/GenBank/DDBJ whole genome shotgun (WGS) entry which is preliminary data.</text>
</comment>
<accession>A0A154QE73</accession>
<proteinExistence type="predicted"/>
<dbReference type="PROSITE" id="PS51343">
    <property type="entry name" value="PII_GLNB_DOM"/>
    <property type="match status" value="1"/>
</dbReference>
<keyword evidence="2" id="KW-1185">Reference proteome</keyword>
<dbReference type="InterPro" id="IPR011322">
    <property type="entry name" value="N-reg_PII-like_a/b"/>
</dbReference>
<dbReference type="Pfam" id="PF00543">
    <property type="entry name" value="P-II"/>
    <property type="match status" value="1"/>
</dbReference>
<name>A0A154QE73_9GAMM</name>
<gene>
    <name evidence="1" type="ORF">RHOFW104T7_17290</name>
</gene>
<dbReference type="GO" id="GO:0006808">
    <property type="term" value="P:regulation of nitrogen utilization"/>
    <property type="evidence" value="ECO:0007669"/>
    <property type="project" value="InterPro"/>
</dbReference>
<dbReference type="EMBL" id="LVJS01000054">
    <property type="protein sequence ID" value="KZC22571.1"/>
    <property type="molecule type" value="Genomic_DNA"/>
</dbReference>
<dbReference type="GO" id="GO:0030234">
    <property type="term" value="F:enzyme regulator activity"/>
    <property type="evidence" value="ECO:0007669"/>
    <property type="project" value="InterPro"/>
</dbReference>
<dbReference type="eggNOG" id="COG0347">
    <property type="taxonomic scope" value="Bacteria"/>
</dbReference>
<dbReference type="InterPro" id="IPR015867">
    <property type="entry name" value="N-reg_PII/ATP_PRibTrfase_C"/>
</dbReference>
<reference evidence="1 2" key="1">
    <citation type="journal article" date="2016" name="MBio">
        <title>Lateral Gene Transfer in a Heavy Metal-Contaminated-Groundwater Microbial Community.</title>
        <authorList>
            <person name="Hemme C.L."/>
            <person name="Green S.J."/>
            <person name="Rishishwar L."/>
            <person name="Prakash O."/>
            <person name="Pettenato A."/>
            <person name="Chakraborty R."/>
            <person name="Deutschbauer A.M."/>
            <person name="Van Nostrand J.D."/>
            <person name="Wu L."/>
            <person name="He Z."/>
            <person name="Jordan I.K."/>
            <person name="Hazen T.C."/>
            <person name="Arkin A.P."/>
            <person name="Kostka J.E."/>
            <person name="Zhou J."/>
        </authorList>
    </citation>
    <scope>NUCLEOTIDE SEQUENCE [LARGE SCALE GENOMIC DNA]</scope>
    <source>
        <strain evidence="1 2">FW104-T7</strain>
    </source>
</reference>
<dbReference type="InterPro" id="IPR002187">
    <property type="entry name" value="N-reg_PII"/>
</dbReference>
<dbReference type="Proteomes" id="UP000076131">
    <property type="component" value="Unassembled WGS sequence"/>
</dbReference>
<sequence length="109" mass="12317">MKEVKAFIHRGRVVDVIHALEDGGFRYLSVSDVKGLLTALSAQEQIYSMELGERVTKQIKLEVFCEDDQAERAVQLIRLHGRTGQSVAGWVYQSTVDRAWPIDGRVDND</sequence>
<evidence type="ECO:0000313" key="1">
    <source>
        <dbReference type="EMBL" id="KZC22571.1"/>
    </source>
</evidence>
<organism evidence="1 2">
    <name type="scientific">Rhodanobacter thiooxydans</name>
    <dbReference type="NCBI Taxonomy" id="416169"/>
    <lineage>
        <taxon>Bacteria</taxon>
        <taxon>Pseudomonadati</taxon>
        <taxon>Pseudomonadota</taxon>
        <taxon>Gammaproteobacteria</taxon>
        <taxon>Lysobacterales</taxon>
        <taxon>Rhodanobacteraceae</taxon>
        <taxon>Rhodanobacter</taxon>
    </lineage>
</organism>
<dbReference type="STRING" id="416169.RHOFW104T7_17290"/>
<dbReference type="Gene3D" id="3.30.70.120">
    <property type="match status" value="1"/>
</dbReference>
<evidence type="ECO:0000313" key="2">
    <source>
        <dbReference type="Proteomes" id="UP000076131"/>
    </source>
</evidence>
<dbReference type="RefSeq" id="WP_027485205.1">
    <property type="nucleotide sequence ID" value="NZ_LVJS01000054.1"/>
</dbReference>